<sequence>MSCLLVSRRWPFSSSQFGLYSQSPSYLTVDIRGSGEAVRASRELRGRVRAATASGGGARQNQRSRARSGIAQGNGVHGTTLRRSRESSLPASVRSRLARQMDLLRFGP</sequence>
<reference evidence="2 3" key="1">
    <citation type="submission" date="2019-05" db="EMBL/GenBank/DDBJ databases">
        <title>Another draft genome of Portunus trituberculatus and its Hox gene families provides insights of decapod evolution.</title>
        <authorList>
            <person name="Jeong J.-H."/>
            <person name="Song I."/>
            <person name="Kim S."/>
            <person name="Choi T."/>
            <person name="Kim D."/>
            <person name="Ryu S."/>
            <person name="Kim W."/>
        </authorList>
    </citation>
    <scope>NUCLEOTIDE SEQUENCE [LARGE SCALE GENOMIC DNA]</scope>
    <source>
        <tissue evidence="2">Muscle</tissue>
    </source>
</reference>
<dbReference type="EMBL" id="VSRR010005773">
    <property type="protein sequence ID" value="MPC43306.1"/>
    <property type="molecule type" value="Genomic_DNA"/>
</dbReference>
<dbReference type="Proteomes" id="UP000324222">
    <property type="component" value="Unassembled WGS sequence"/>
</dbReference>
<accession>A0A5B7FDB4</accession>
<keyword evidence="3" id="KW-1185">Reference proteome</keyword>
<proteinExistence type="predicted"/>
<comment type="caution">
    <text evidence="2">The sequence shown here is derived from an EMBL/GenBank/DDBJ whole genome shotgun (WGS) entry which is preliminary data.</text>
</comment>
<gene>
    <name evidence="2" type="ORF">E2C01_036949</name>
</gene>
<dbReference type="AlphaFoldDB" id="A0A5B7FDB4"/>
<evidence type="ECO:0000313" key="3">
    <source>
        <dbReference type="Proteomes" id="UP000324222"/>
    </source>
</evidence>
<organism evidence="2 3">
    <name type="scientific">Portunus trituberculatus</name>
    <name type="common">Swimming crab</name>
    <name type="synonym">Neptunus trituberculatus</name>
    <dbReference type="NCBI Taxonomy" id="210409"/>
    <lineage>
        <taxon>Eukaryota</taxon>
        <taxon>Metazoa</taxon>
        <taxon>Ecdysozoa</taxon>
        <taxon>Arthropoda</taxon>
        <taxon>Crustacea</taxon>
        <taxon>Multicrustacea</taxon>
        <taxon>Malacostraca</taxon>
        <taxon>Eumalacostraca</taxon>
        <taxon>Eucarida</taxon>
        <taxon>Decapoda</taxon>
        <taxon>Pleocyemata</taxon>
        <taxon>Brachyura</taxon>
        <taxon>Eubrachyura</taxon>
        <taxon>Portunoidea</taxon>
        <taxon>Portunidae</taxon>
        <taxon>Portuninae</taxon>
        <taxon>Portunus</taxon>
    </lineage>
</organism>
<evidence type="ECO:0000313" key="2">
    <source>
        <dbReference type="EMBL" id="MPC43306.1"/>
    </source>
</evidence>
<evidence type="ECO:0000256" key="1">
    <source>
        <dbReference type="SAM" id="MobiDB-lite"/>
    </source>
</evidence>
<name>A0A5B7FDB4_PORTR</name>
<feature type="region of interest" description="Disordered" evidence="1">
    <location>
        <begin position="48"/>
        <end position="93"/>
    </location>
</feature>
<protein>
    <submittedName>
        <fullName evidence="2">Uncharacterized protein</fullName>
    </submittedName>
</protein>